<proteinExistence type="predicted"/>
<reference evidence="1" key="1">
    <citation type="journal article" date="2020" name="Stud. Mycol.">
        <title>101 Dothideomycetes genomes: a test case for predicting lifestyles and emergence of pathogens.</title>
        <authorList>
            <person name="Haridas S."/>
            <person name="Albert R."/>
            <person name="Binder M."/>
            <person name="Bloem J."/>
            <person name="Labutti K."/>
            <person name="Salamov A."/>
            <person name="Andreopoulos B."/>
            <person name="Baker S."/>
            <person name="Barry K."/>
            <person name="Bills G."/>
            <person name="Bluhm B."/>
            <person name="Cannon C."/>
            <person name="Castanera R."/>
            <person name="Culley D."/>
            <person name="Daum C."/>
            <person name="Ezra D."/>
            <person name="Gonzalez J."/>
            <person name="Henrissat B."/>
            <person name="Kuo A."/>
            <person name="Liang C."/>
            <person name="Lipzen A."/>
            <person name="Lutzoni F."/>
            <person name="Magnuson J."/>
            <person name="Mondo S."/>
            <person name="Nolan M."/>
            <person name="Ohm R."/>
            <person name="Pangilinan J."/>
            <person name="Park H.-J."/>
            <person name="Ramirez L."/>
            <person name="Alfaro M."/>
            <person name="Sun H."/>
            <person name="Tritt A."/>
            <person name="Yoshinaga Y."/>
            <person name="Zwiers L.-H."/>
            <person name="Turgeon B."/>
            <person name="Goodwin S."/>
            <person name="Spatafora J."/>
            <person name="Crous P."/>
            <person name="Grigoriev I."/>
        </authorList>
    </citation>
    <scope>NUCLEOTIDE SEQUENCE</scope>
    <source>
        <strain evidence="1">CBS 122681</strain>
    </source>
</reference>
<gene>
    <name evidence="1" type="ORF">K491DRAFT_103450</name>
</gene>
<keyword evidence="2" id="KW-1185">Reference proteome</keyword>
<dbReference type="EMBL" id="MU004433">
    <property type="protein sequence ID" value="KAF2651159.1"/>
    <property type="molecule type" value="Genomic_DNA"/>
</dbReference>
<protein>
    <submittedName>
        <fullName evidence="1">Uncharacterized protein</fullName>
    </submittedName>
</protein>
<evidence type="ECO:0000313" key="1">
    <source>
        <dbReference type="EMBL" id="KAF2651159.1"/>
    </source>
</evidence>
<dbReference type="AlphaFoldDB" id="A0A6A6STZ9"/>
<organism evidence="1 2">
    <name type="scientific">Lophiostoma macrostomum CBS 122681</name>
    <dbReference type="NCBI Taxonomy" id="1314788"/>
    <lineage>
        <taxon>Eukaryota</taxon>
        <taxon>Fungi</taxon>
        <taxon>Dikarya</taxon>
        <taxon>Ascomycota</taxon>
        <taxon>Pezizomycotina</taxon>
        <taxon>Dothideomycetes</taxon>
        <taxon>Pleosporomycetidae</taxon>
        <taxon>Pleosporales</taxon>
        <taxon>Lophiostomataceae</taxon>
        <taxon>Lophiostoma</taxon>
    </lineage>
</organism>
<name>A0A6A6STZ9_9PLEO</name>
<evidence type="ECO:0000313" key="2">
    <source>
        <dbReference type="Proteomes" id="UP000799324"/>
    </source>
</evidence>
<sequence length="75" mass="8566">MCNARPAIDWLRAMLHARSVHCTPSANSERYRTWSSSVSPGCELTSATQSLLRRDHQRQIDLKWVAHGSNPRFSE</sequence>
<dbReference type="Proteomes" id="UP000799324">
    <property type="component" value="Unassembled WGS sequence"/>
</dbReference>
<accession>A0A6A6STZ9</accession>